<keyword evidence="3 6" id="KW-1133">Transmembrane helix</keyword>
<accession>A0ABT9MBY1</accession>
<feature type="transmembrane region" description="Helical" evidence="6">
    <location>
        <begin position="171"/>
        <end position="189"/>
    </location>
</feature>
<evidence type="ECO:0000256" key="5">
    <source>
        <dbReference type="SAM" id="MobiDB-lite"/>
    </source>
</evidence>
<dbReference type="InterPro" id="IPR007016">
    <property type="entry name" value="O-antigen_ligase-rel_domated"/>
</dbReference>
<dbReference type="PANTHER" id="PTHR37422:SF21">
    <property type="entry name" value="EXOQ-LIKE PROTEIN"/>
    <property type="match status" value="1"/>
</dbReference>
<dbReference type="Proteomes" id="UP001232163">
    <property type="component" value="Unassembled WGS sequence"/>
</dbReference>
<feature type="transmembrane region" description="Helical" evidence="6">
    <location>
        <begin position="397"/>
        <end position="414"/>
    </location>
</feature>
<feature type="transmembrane region" description="Helical" evidence="6">
    <location>
        <begin position="247"/>
        <end position="265"/>
    </location>
</feature>
<dbReference type="GO" id="GO:0016874">
    <property type="term" value="F:ligase activity"/>
    <property type="evidence" value="ECO:0007669"/>
    <property type="project" value="UniProtKB-KW"/>
</dbReference>
<feature type="region of interest" description="Disordered" evidence="5">
    <location>
        <begin position="435"/>
        <end position="467"/>
    </location>
</feature>
<gene>
    <name evidence="8" type="ORF">QO006_001507</name>
</gene>
<sequence length="467" mass="48822">MTTASPPLNREAKIARALERAALLALCAFVAWGPLAQGSTFAGGRAGLTVLGLLTGGLYLASAVLSGERRPWRSLWVLTLLALLAWTTLSVWQASSRAVALPQGLLLGSVFLAALAARGLLVPAGRRGLFGGWLLLVAVTMAAYVAVQHVAGGFTLQVDPDTLSGFYYHPSHYVGFVTLALPVCVWALFEARGWPPRVAGLVAGLILLGSLLYTNSSSLPTALLAAAAATVLAVWRRHRRLGQGAAALLLLGVLAGGWLLATAPGRQTLDGLMGGIQTKSVDAFLTERGKLWAMDARAAQAAPLTGVGPGHFVAFITRFRPERAEGGSDLAFNFVNYAHNDYYQLAIELGWPGLGLYALLLVLTLAAAPRQDPLGASLLAGLGAVWLSGIWDAHATVVPGTMAWTWVACGLVAARSVRMEQPHAVTEPALRPVLTGPAPDVLPPPQAHAFRASADSSRALPGGPPHA</sequence>
<feature type="transmembrane region" description="Helical" evidence="6">
    <location>
        <begin position="133"/>
        <end position="151"/>
    </location>
</feature>
<dbReference type="EMBL" id="JAURUR010000003">
    <property type="protein sequence ID" value="MDP9764082.1"/>
    <property type="molecule type" value="Genomic_DNA"/>
</dbReference>
<evidence type="ECO:0000313" key="8">
    <source>
        <dbReference type="EMBL" id="MDP9764082.1"/>
    </source>
</evidence>
<keyword evidence="9" id="KW-1185">Reference proteome</keyword>
<comment type="subcellular location">
    <subcellularLocation>
        <location evidence="1">Membrane</location>
        <topology evidence="1">Multi-pass membrane protein</topology>
    </subcellularLocation>
</comment>
<keyword evidence="4 6" id="KW-0472">Membrane</keyword>
<proteinExistence type="predicted"/>
<keyword evidence="2 6" id="KW-0812">Transmembrane</keyword>
<feature type="transmembrane region" description="Helical" evidence="6">
    <location>
        <begin position="48"/>
        <end position="67"/>
    </location>
</feature>
<organism evidence="8 9">
    <name type="scientific">Deinococcus enclensis</name>
    <dbReference type="NCBI Taxonomy" id="1049582"/>
    <lineage>
        <taxon>Bacteria</taxon>
        <taxon>Thermotogati</taxon>
        <taxon>Deinococcota</taxon>
        <taxon>Deinococci</taxon>
        <taxon>Deinococcales</taxon>
        <taxon>Deinococcaceae</taxon>
        <taxon>Deinococcus</taxon>
    </lineage>
</organism>
<feature type="domain" description="O-antigen ligase-related" evidence="7">
    <location>
        <begin position="205"/>
        <end position="357"/>
    </location>
</feature>
<evidence type="ECO:0000259" key="7">
    <source>
        <dbReference type="Pfam" id="PF04932"/>
    </source>
</evidence>
<evidence type="ECO:0000256" key="2">
    <source>
        <dbReference type="ARBA" id="ARBA00022692"/>
    </source>
</evidence>
<dbReference type="InterPro" id="IPR051533">
    <property type="entry name" value="WaaL-like"/>
</dbReference>
<feature type="transmembrane region" description="Helical" evidence="6">
    <location>
        <begin position="219"/>
        <end position="235"/>
    </location>
</feature>
<evidence type="ECO:0000256" key="3">
    <source>
        <dbReference type="ARBA" id="ARBA00022989"/>
    </source>
</evidence>
<dbReference type="RefSeq" id="WP_307465401.1">
    <property type="nucleotide sequence ID" value="NZ_JAURUR010000003.1"/>
</dbReference>
<reference evidence="8 9" key="1">
    <citation type="submission" date="2023-07" db="EMBL/GenBank/DDBJ databases">
        <title>Genomic Encyclopedia of Type Strains, Phase IV (KMG-IV): sequencing the most valuable type-strain genomes for metagenomic binning, comparative biology and taxonomic classification.</title>
        <authorList>
            <person name="Goeker M."/>
        </authorList>
    </citation>
    <scope>NUCLEOTIDE SEQUENCE [LARGE SCALE GENOMIC DNA]</scope>
    <source>
        <strain evidence="8 9">NIO-1023</strain>
    </source>
</reference>
<comment type="caution">
    <text evidence="8">The sequence shown here is derived from an EMBL/GenBank/DDBJ whole genome shotgun (WGS) entry which is preliminary data.</text>
</comment>
<evidence type="ECO:0000256" key="6">
    <source>
        <dbReference type="SAM" id="Phobius"/>
    </source>
</evidence>
<name>A0ABT9MBY1_9DEIO</name>
<dbReference type="Pfam" id="PF04932">
    <property type="entry name" value="Wzy_C"/>
    <property type="match status" value="1"/>
</dbReference>
<feature type="transmembrane region" description="Helical" evidence="6">
    <location>
        <begin position="100"/>
        <end position="121"/>
    </location>
</feature>
<protein>
    <submittedName>
        <fullName evidence="8">O-antigen ligase</fullName>
    </submittedName>
</protein>
<feature type="transmembrane region" description="Helical" evidence="6">
    <location>
        <begin position="196"/>
        <end position="213"/>
    </location>
</feature>
<feature type="transmembrane region" description="Helical" evidence="6">
    <location>
        <begin position="74"/>
        <end position="94"/>
    </location>
</feature>
<evidence type="ECO:0000313" key="9">
    <source>
        <dbReference type="Proteomes" id="UP001232163"/>
    </source>
</evidence>
<dbReference type="PANTHER" id="PTHR37422">
    <property type="entry name" value="TEICHURONIC ACID BIOSYNTHESIS PROTEIN TUAE"/>
    <property type="match status" value="1"/>
</dbReference>
<keyword evidence="8" id="KW-0436">Ligase</keyword>
<feature type="transmembrane region" description="Helical" evidence="6">
    <location>
        <begin position="349"/>
        <end position="367"/>
    </location>
</feature>
<evidence type="ECO:0000256" key="1">
    <source>
        <dbReference type="ARBA" id="ARBA00004141"/>
    </source>
</evidence>
<feature type="transmembrane region" description="Helical" evidence="6">
    <location>
        <begin position="374"/>
        <end position="391"/>
    </location>
</feature>
<evidence type="ECO:0000256" key="4">
    <source>
        <dbReference type="ARBA" id="ARBA00023136"/>
    </source>
</evidence>